<dbReference type="AlphaFoldDB" id="A0A8D8HQZ1"/>
<organism evidence="2">
    <name type="scientific">Culex pipiens</name>
    <name type="common">House mosquito</name>
    <dbReference type="NCBI Taxonomy" id="7175"/>
    <lineage>
        <taxon>Eukaryota</taxon>
        <taxon>Metazoa</taxon>
        <taxon>Ecdysozoa</taxon>
        <taxon>Arthropoda</taxon>
        <taxon>Hexapoda</taxon>
        <taxon>Insecta</taxon>
        <taxon>Pterygota</taxon>
        <taxon>Neoptera</taxon>
        <taxon>Endopterygota</taxon>
        <taxon>Diptera</taxon>
        <taxon>Nematocera</taxon>
        <taxon>Culicoidea</taxon>
        <taxon>Culicidae</taxon>
        <taxon>Culicinae</taxon>
        <taxon>Culicini</taxon>
        <taxon>Culex</taxon>
        <taxon>Culex</taxon>
    </lineage>
</organism>
<evidence type="ECO:0000256" key="1">
    <source>
        <dbReference type="SAM" id="MobiDB-lite"/>
    </source>
</evidence>
<dbReference type="EMBL" id="HBUE01327132">
    <property type="protein sequence ID" value="CAG6591433.1"/>
    <property type="molecule type" value="Transcribed_RNA"/>
</dbReference>
<sequence length="127" mass="14335">MVIYHSVGAMVGGTVDLAATKEDIANKLWAIPECGSKECNYGLDHSFQVKELGLCPRRICSKTQTSLKYHNYLLRQGYFRRQKFKAEDNDFETGSGHAGQRNRQTAHEPIKPNLGKTGCVYLFVPRK</sequence>
<reference evidence="2" key="1">
    <citation type="submission" date="2021-05" db="EMBL/GenBank/DDBJ databases">
        <authorList>
            <person name="Alioto T."/>
            <person name="Alioto T."/>
            <person name="Gomez Garrido J."/>
        </authorList>
    </citation>
    <scope>NUCLEOTIDE SEQUENCE</scope>
</reference>
<name>A0A8D8HQZ1_CULPI</name>
<proteinExistence type="predicted"/>
<accession>A0A8D8HQZ1</accession>
<protein>
    <submittedName>
        <fullName evidence="2">(northern house mosquito) hypothetical protein</fullName>
    </submittedName>
</protein>
<feature type="region of interest" description="Disordered" evidence="1">
    <location>
        <begin position="89"/>
        <end position="111"/>
    </location>
</feature>
<evidence type="ECO:0000313" key="2">
    <source>
        <dbReference type="EMBL" id="CAG6539404.1"/>
    </source>
</evidence>
<dbReference type="EMBL" id="HBUE01220521">
    <property type="protein sequence ID" value="CAG6539404.1"/>
    <property type="molecule type" value="Transcribed_RNA"/>
</dbReference>